<dbReference type="Gene3D" id="3.90.25.10">
    <property type="entry name" value="UDP-galactose 4-epimerase, domain 1"/>
    <property type="match status" value="1"/>
</dbReference>
<evidence type="ECO:0000313" key="2">
    <source>
        <dbReference type="Proteomes" id="UP000050975"/>
    </source>
</evidence>
<name>A0A0S8JUM0_UNCW3</name>
<dbReference type="SUPFAM" id="SSF51735">
    <property type="entry name" value="NAD(P)-binding Rossmann-fold domains"/>
    <property type="match status" value="1"/>
</dbReference>
<feature type="non-terminal residue" evidence="1">
    <location>
        <position position="1"/>
    </location>
</feature>
<reference evidence="1 2" key="1">
    <citation type="journal article" date="2015" name="Microbiome">
        <title>Genomic resolution of linkages in carbon, nitrogen, and sulfur cycling among widespread estuary sediment bacteria.</title>
        <authorList>
            <person name="Baker B.J."/>
            <person name="Lazar C.S."/>
            <person name="Teske A.P."/>
            <person name="Dick G.J."/>
        </authorList>
    </citation>
    <scope>NUCLEOTIDE SEQUENCE [LARGE SCALE GENOMIC DNA]</scope>
    <source>
        <strain evidence="1">SM1_77</strain>
    </source>
</reference>
<gene>
    <name evidence="1" type="ORF">AMJ74_06535</name>
</gene>
<dbReference type="InterPro" id="IPR036291">
    <property type="entry name" value="NAD(P)-bd_dom_sf"/>
</dbReference>
<protein>
    <recommendedName>
        <fullName evidence="3">dTDP-glucose 4,6-dehydratase</fullName>
    </recommendedName>
</protein>
<evidence type="ECO:0000313" key="1">
    <source>
        <dbReference type="EMBL" id="KPL12604.1"/>
    </source>
</evidence>
<dbReference type="Proteomes" id="UP000050975">
    <property type="component" value="Unassembled WGS sequence"/>
</dbReference>
<proteinExistence type="predicted"/>
<dbReference type="AlphaFoldDB" id="A0A0S8JUM0"/>
<accession>A0A0S8JUM0</accession>
<organism evidence="1 2">
    <name type="scientific">candidate division WOR_3 bacterium SM1_77</name>
    <dbReference type="NCBI Taxonomy" id="1703778"/>
    <lineage>
        <taxon>Bacteria</taxon>
        <taxon>Bacteria division WOR-3</taxon>
    </lineage>
</organism>
<evidence type="ECO:0008006" key="3">
    <source>
        <dbReference type="Google" id="ProtNLM"/>
    </source>
</evidence>
<dbReference type="EMBL" id="LJVE01000147">
    <property type="protein sequence ID" value="KPL12604.1"/>
    <property type="molecule type" value="Genomic_DNA"/>
</dbReference>
<comment type="caution">
    <text evidence="1">The sequence shown here is derived from an EMBL/GenBank/DDBJ whole genome shotgun (WGS) entry which is preliminary data.</text>
</comment>
<sequence length="66" mass="8067">HDRRYALSISKVTRELGWKPRVSFQEGLMKTIRWYQDNTEWLKNAQTGTYRSFYKKYYSKLGLDTR</sequence>